<evidence type="ECO:0000313" key="3">
    <source>
        <dbReference type="Proteomes" id="UP000321691"/>
    </source>
</evidence>
<feature type="transmembrane region" description="Helical" evidence="1">
    <location>
        <begin position="15"/>
        <end position="36"/>
    </location>
</feature>
<organism evidence="2 3">
    <name type="scientific">Levilactobacillus spicheri</name>
    <dbReference type="NCBI Taxonomy" id="216463"/>
    <lineage>
        <taxon>Bacteria</taxon>
        <taxon>Bacillati</taxon>
        <taxon>Bacillota</taxon>
        <taxon>Bacilli</taxon>
        <taxon>Lactobacillales</taxon>
        <taxon>Lactobacillaceae</taxon>
        <taxon>Levilactobacillus</taxon>
    </lineage>
</organism>
<keyword evidence="1" id="KW-1133">Transmembrane helix</keyword>
<reference evidence="2 3" key="1">
    <citation type="submission" date="2019-07" db="EMBL/GenBank/DDBJ databases">
        <title>Whole genome shotgun sequence of Lactobacillus spicheri NBRC 107155.</title>
        <authorList>
            <person name="Hosoyama A."/>
            <person name="Uohara A."/>
            <person name="Ohji S."/>
            <person name="Ichikawa N."/>
        </authorList>
    </citation>
    <scope>NUCLEOTIDE SEQUENCE [LARGE SCALE GENOMIC DNA]</scope>
    <source>
        <strain evidence="2 3">NBRC 107155</strain>
    </source>
</reference>
<evidence type="ECO:0000256" key="1">
    <source>
        <dbReference type="SAM" id="Phobius"/>
    </source>
</evidence>
<evidence type="ECO:0000313" key="2">
    <source>
        <dbReference type="EMBL" id="GEO65931.1"/>
    </source>
</evidence>
<protein>
    <submittedName>
        <fullName evidence="2">Uncharacterized protein</fullName>
    </submittedName>
</protein>
<sequence>MGRDPGRLTRHPRGFLTAWALVFLAAMSLLLTLILVGQAARHRTTQEVVTVYRQSISQYRRQVARREASVADHARTQRLLE</sequence>
<dbReference type="EMBL" id="BJZI01000004">
    <property type="protein sequence ID" value="GEO65931.1"/>
    <property type="molecule type" value="Genomic_DNA"/>
</dbReference>
<name>A0ABQ0WT30_9LACO</name>
<gene>
    <name evidence="2" type="ORF">LSP04_03500</name>
</gene>
<comment type="caution">
    <text evidence="2">The sequence shown here is derived from an EMBL/GenBank/DDBJ whole genome shotgun (WGS) entry which is preliminary data.</text>
</comment>
<accession>A0ABQ0WT30</accession>
<keyword evidence="1" id="KW-0812">Transmembrane</keyword>
<keyword evidence="3" id="KW-1185">Reference proteome</keyword>
<keyword evidence="1" id="KW-0472">Membrane</keyword>
<proteinExistence type="predicted"/>
<dbReference type="Proteomes" id="UP000321691">
    <property type="component" value="Unassembled WGS sequence"/>
</dbReference>